<keyword evidence="5 6" id="KW-0472">Membrane</keyword>
<name>D2R953_PIRSD</name>
<comment type="subcellular location">
    <subcellularLocation>
        <location evidence="1">Membrane</location>
    </subcellularLocation>
</comment>
<dbReference type="KEGG" id="psl:Psta_1202"/>
<dbReference type="GO" id="GO:0016020">
    <property type="term" value="C:membrane"/>
    <property type="evidence" value="ECO:0007669"/>
    <property type="project" value="UniProtKB-SubCell"/>
</dbReference>
<keyword evidence="8" id="KW-1185">Reference proteome</keyword>
<dbReference type="Proteomes" id="UP000001887">
    <property type="component" value="Chromosome"/>
</dbReference>
<gene>
    <name evidence="7" type="ordered locus">Psta_1202</name>
</gene>
<dbReference type="eggNOG" id="COG0401">
    <property type="taxonomic scope" value="Bacteria"/>
</dbReference>
<evidence type="ECO:0000256" key="1">
    <source>
        <dbReference type="ARBA" id="ARBA00004370"/>
    </source>
</evidence>
<sequence length="57" mass="6469" precursor="true">MWSVLLILLAFFLPPLTAFFVVGFSTHFWINLILTLLGWIPGTVHALWLVVTQGTKK</sequence>
<dbReference type="HOGENOM" id="CLU_107649_7_2_0"/>
<dbReference type="EMBL" id="CP001848">
    <property type="protein sequence ID" value="ADB15880.1"/>
    <property type="molecule type" value="Genomic_DNA"/>
</dbReference>
<evidence type="ECO:0000313" key="8">
    <source>
        <dbReference type="Proteomes" id="UP000001887"/>
    </source>
</evidence>
<protein>
    <recommendedName>
        <fullName evidence="9">YqaE/Pmp3 family membrane protein</fullName>
    </recommendedName>
</protein>
<dbReference type="PANTHER" id="PTHR21659:SF42">
    <property type="entry name" value="UPF0057 MEMBRANE PROTEIN ZK632.10-RELATED"/>
    <property type="match status" value="1"/>
</dbReference>
<dbReference type="STRING" id="530564.Psta_1202"/>
<keyword evidence="4 6" id="KW-1133">Transmembrane helix</keyword>
<evidence type="ECO:0000256" key="6">
    <source>
        <dbReference type="SAM" id="Phobius"/>
    </source>
</evidence>
<dbReference type="Pfam" id="PF01679">
    <property type="entry name" value="Pmp3"/>
    <property type="match status" value="1"/>
</dbReference>
<dbReference type="OrthoDB" id="9810121at2"/>
<feature type="transmembrane region" description="Helical" evidence="6">
    <location>
        <begin position="28"/>
        <end position="51"/>
    </location>
</feature>
<keyword evidence="3 6" id="KW-0812">Transmembrane</keyword>
<dbReference type="AlphaFoldDB" id="D2R953"/>
<organism evidence="7 8">
    <name type="scientific">Pirellula staleyi (strain ATCC 27377 / DSM 6068 / ICPB 4128)</name>
    <name type="common">Pirella staleyi</name>
    <dbReference type="NCBI Taxonomy" id="530564"/>
    <lineage>
        <taxon>Bacteria</taxon>
        <taxon>Pseudomonadati</taxon>
        <taxon>Planctomycetota</taxon>
        <taxon>Planctomycetia</taxon>
        <taxon>Pirellulales</taxon>
        <taxon>Pirellulaceae</taxon>
        <taxon>Pirellula</taxon>
    </lineage>
</organism>
<evidence type="ECO:0000256" key="2">
    <source>
        <dbReference type="ARBA" id="ARBA00009530"/>
    </source>
</evidence>
<reference evidence="7 8" key="1">
    <citation type="journal article" date="2009" name="Stand. Genomic Sci.">
        <title>Complete genome sequence of Pirellula staleyi type strain (ATCC 27377).</title>
        <authorList>
            <person name="Clum A."/>
            <person name="Tindall B.J."/>
            <person name="Sikorski J."/>
            <person name="Ivanova N."/>
            <person name="Mavrommatis K."/>
            <person name="Lucas S."/>
            <person name="Glavina del Rio T."/>
            <person name="Nolan M."/>
            <person name="Chen F."/>
            <person name="Tice H."/>
            <person name="Pitluck S."/>
            <person name="Cheng J.F."/>
            <person name="Chertkov O."/>
            <person name="Brettin T."/>
            <person name="Han C."/>
            <person name="Detter J.C."/>
            <person name="Kuske C."/>
            <person name="Bruce D."/>
            <person name="Goodwin L."/>
            <person name="Ovchinikova G."/>
            <person name="Pati A."/>
            <person name="Mikhailova N."/>
            <person name="Chen A."/>
            <person name="Palaniappan K."/>
            <person name="Land M."/>
            <person name="Hauser L."/>
            <person name="Chang Y.J."/>
            <person name="Jeffries C.D."/>
            <person name="Chain P."/>
            <person name="Rohde M."/>
            <person name="Goker M."/>
            <person name="Bristow J."/>
            <person name="Eisen J.A."/>
            <person name="Markowitz V."/>
            <person name="Hugenholtz P."/>
            <person name="Kyrpides N.C."/>
            <person name="Klenk H.P."/>
            <person name="Lapidus A."/>
        </authorList>
    </citation>
    <scope>NUCLEOTIDE SEQUENCE [LARGE SCALE GENOMIC DNA]</scope>
    <source>
        <strain evidence="8">ATCC 27377 / DSM 6068 / ICPB 4128</strain>
    </source>
</reference>
<evidence type="ECO:0000256" key="4">
    <source>
        <dbReference type="ARBA" id="ARBA00022989"/>
    </source>
</evidence>
<evidence type="ECO:0000256" key="3">
    <source>
        <dbReference type="ARBA" id="ARBA00022692"/>
    </source>
</evidence>
<dbReference type="InterPro" id="IPR000612">
    <property type="entry name" value="PMP3"/>
</dbReference>
<dbReference type="PANTHER" id="PTHR21659">
    <property type="entry name" value="HYDROPHOBIC PROTEIN RCI2 LOW TEMPERATURE AND SALT RESPONSIVE PROTEIN LTI6 -RELATED"/>
    <property type="match status" value="1"/>
</dbReference>
<evidence type="ECO:0008006" key="9">
    <source>
        <dbReference type="Google" id="ProtNLM"/>
    </source>
</evidence>
<proteinExistence type="inferred from homology"/>
<evidence type="ECO:0000313" key="7">
    <source>
        <dbReference type="EMBL" id="ADB15880.1"/>
    </source>
</evidence>
<evidence type="ECO:0000256" key="5">
    <source>
        <dbReference type="ARBA" id="ARBA00023136"/>
    </source>
</evidence>
<accession>D2R953</accession>
<comment type="similarity">
    <text evidence="2">Belongs to the UPF0057 (PMP3) family.</text>
</comment>